<dbReference type="AlphaFoldDB" id="A0A0F7SMU3"/>
<dbReference type="InterPro" id="IPR000771">
    <property type="entry name" value="FBA_II"/>
</dbReference>
<evidence type="ECO:0000313" key="2">
    <source>
        <dbReference type="EMBL" id="CDZ98367.1"/>
    </source>
</evidence>
<comment type="similarity">
    <text evidence="1">Belongs to the class II fructose-bisphosphate aldolase family.</text>
</comment>
<dbReference type="PIRSF" id="PIRSF001359">
    <property type="entry name" value="F_bP_aldolase_II"/>
    <property type="match status" value="1"/>
</dbReference>
<keyword evidence="1" id="KW-0862">Zinc</keyword>
<sequence length="271" mass="29685">MVSTLPETLRNNRTLEILRKADEGSYGVVAMNVYDIQSAIGTIRAAERTNSPAIIEIFPVTLHYLGKPGLQCLLSLAKEAKVPIAIHLDHATTDHDIDTALAFAEQGVKFDSIMVDSSHADTDEENIEISRKHIERATGLGIACEVELGRLEGGEAGLRVIADGQLTDPAKASSLPCAERFMRETGATLLAPCIGNLHGRYLSQPKLRFDLLKKLEGICRPAGHYLVMHGTDDLEDQIWLNCIAAGARKVRALLSFLTVLDMFLLRVELFV</sequence>
<keyword evidence="1" id="KW-0456">Lyase</keyword>
<reference evidence="2" key="1">
    <citation type="submission" date="2014-08" db="EMBL/GenBank/DDBJ databases">
        <authorList>
            <person name="Sharma Rahul"/>
            <person name="Thines Marco"/>
        </authorList>
    </citation>
    <scope>NUCLEOTIDE SEQUENCE</scope>
</reference>
<dbReference type="SUPFAM" id="SSF51569">
    <property type="entry name" value="Aldolase"/>
    <property type="match status" value="1"/>
</dbReference>
<keyword evidence="1" id="KW-0479">Metal-binding</keyword>
<dbReference type="InterPro" id="IPR050246">
    <property type="entry name" value="Class_II_FBP_aldolase"/>
</dbReference>
<dbReference type="PANTHER" id="PTHR30304:SF0">
    <property type="entry name" value="D-TAGATOSE-1,6-BISPHOSPHATE ALDOLASE SUBUNIT GATY-RELATED"/>
    <property type="match status" value="1"/>
</dbReference>
<dbReference type="EC" id="4.1.2.13" evidence="1"/>
<proteinExistence type="inferred from homology"/>
<dbReference type="GO" id="GO:0006096">
    <property type="term" value="P:glycolytic process"/>
    <property type="evidence" value="ECO:0007669"/>
    <property type="project" value="UniProtKB-UniPathway"/>
</dbReference>
<dbReference type="PANTHER" id="PTHR30304">
    <property type="entry name" value="D-TAGATOSE-1,6-BISPHOSPHATE ALDOLASE"/>
    <property type="match status" value="1"/>
</dbReference>
<dbReference type="GO" id="GO:0008270">
    <property type="term" value="F:zinc ion binding"/>
    <property type="evidence" value="ECO:0007669"/>
    <property type="project" value="UniProtKB-UniRule"/>
</dbReference>
<comment type="pathway">
    <text evidence="1">Carbohydrate degradation; glycolysis; D-glyceraldehyde 3-phosphate and glycerone phosphate from D-glucose: step 4/4.</text>
</comment>
<organism evidence="2">
    <name type="scientific">Phaffia rhodozyma</name>
    <name type="common">Yeast</name>
    <name type="synonym">Xanthophyllomyces dendrorhous</name>
    <dbReference type="NCBI Taxonomy" id="264483"/>
    <lineage>
        <taxon>Eukaryota</taxon>
        <taxon>Fungi</taxon>
        <taxon>Dikarya</taxon>
        <taxon>Basidiomycota</taxon>
        <taxon>Agaricomycotina</taxon>
        <taxon>Tremellomycetes</taxon>
        <taxon>Cystofilobasidiales</taxon>
        <taxon>Mrakiaceae</taxon>
        <taxon>Phaffia</taxon>
    </lineage>
</organism>
<accession>A0A0F7SMU3</accession>
<dbReference type="EMBL" id="LN483345">
    <property type="protein sequence ID" value="CDZ98367.1"/>
    <property type="molecule type" value="Genomic_DNA"/>
</dbReference>
<protein>
    <recommendedName>
        <fullName evidence="1">Fructose-bisphosphate aldolase</fullName>
        <shortName evidence="1">FBP aldolase</shortName>
        <ecNumber evidence="1">4.1.2.13</ecNumber>
    </recommendedName>
</protein>
<dbReference type="Pfam" id="PF01116">
    <property type="entry name" value="F_bP_aldolase"/>
    <property type="match status" value="1"/>
</dbReference>
<comment type="cofactor">
    <cofactor evidence="1">
        <name>Zn(2+)</name>
        <dbReference type="ChEBI" id="CHEBI:29105"/>
    </cofactor>
    <text evidence="1">Binds 2 Zn(2+) ions per subunit. One is catalytic and the other provides a structural contribution.</text>
</comment>
<evidence type="ECO:0000256" key="1">
    <source>
        <dbReference type="RuleBase" id="RU366023"/>
    </source>
</evidence>
<comment type="function">
    <text evidence="1">Catalyzes the aldol condensation of dihydroxyacetone phosphate (DHAP or glycerone-phosphate) with glyceraldehyde 3-phosphate (G3P) to form fructose 1,6-bisphosphate (FBP) in gluconeogenesis and the reverse reaction in glycolysis.</text>
</comment>
<dbReference type="InterPro" id="IPR013785">
    <property type="entry name" value="Aldolase_TIM"/>
</dbReference>
<keyword evidence="1" id="KW-0324">Glycolysis</keyword>
<dbReference type="Gene3D" id="3.20.20.70">
    <property type="entry name" value="Aldolase class I"/>
    <property type="match status" value="1"/>
</dbReference>
<dbReference type="UniPathway" id="UPA00109">
    <property type="reaction ID" value="UER00183"/>
</dbReference>
<comment type="catalytic activity">
    <reaction evidence="1">
        <text>beta-D-fructose 1,6-bisphosphate = D-glyceraldehyde 3-phosphate + dihydroxyacetone phosphate</text>
        <dbReference type="Rhea" id="RHEA:14729"/>
        <dbReference type="ChEBI" id="CHEBI:32966"/>
        <dbReference type="ChEBI" id="CHEBI:57642"/>
        <dbReference type="ChEBI" id="CHEBI:59776"/>
        <dbReference type="EC" id="4.1.2.13"/>
    </reaction>
</comment>
<dbReference type="GO" id="GO:0004332">
    <property type="term" value="F:fructose-bisphosphate aldolase activity"/>
    <property type="evidence" value="ECO:0007669"/>
    <property type="project" value="UniProtKB-EC"/>
</dbReference>
<name>A0A0F7SMU3_PHARH</name>